<dbReference type="EMBL" id="KN818223">
    <property type="protein sequence ID" value="KIL70870.1"/>
    <property type="molecule type" value="Genomic_DNA"/>
</dbReference>
<feature type="compositionally biased region" description="Basic residues" evidence="1">
    <location>
        <begin position="69"/>
        <end position="78"/>
    </location>
</feature>
<dbReference type="STRING" id="946122.A0A0C2T4N2"/>
<dbReference type="InParanoid" id="A0A0C2T4N2"/>
<dbReference type="HOGENOM" id="CLU_007127_11_2_1"/>
<keyword evidence="4" id="KW-1185">Reference proteome</keyword>
<dbReference type="InterPro" id="IPR045861">
    <property type="entry name" value="CorA_cytoplasmic_dom"/>
</dbReference>
<dbReference type="Gene3D" id="3.30.460.20">
    <property type="entry name" value="CorA soluble domain-like"/>
    <property type="match status" value="1"/>
</dbReference>
<dbReference type="PANTHER" id="PTHR21535:SF90">
    <property type="entry name" value="CORA METAL ION TRANSPORTER"/>
    <property type="match status" value="1"/>
</dbReference>
<dbReference type="SUPFAM" id="SSF143865">
    <property type="entry name" value="CorA soluble domain-like"/>
    <property type="match status" value="2"/>
</dbReference>
<dbReference type="InterPro" id="IPR002523">
    <property type="entry name" value="MgTranspt_CorA/ZnTranspt_ZntB"/>
</dbReference>
<dbReference type="CDD" id="cd12829">
    <property type="entry name" value="Alr1p-like"/>
    <property type="match status" value="1"/>
</dbReference>
<dbReference type="GO" id="GO:0015095">
    <property type="term" value="F:magnesium ion transmembrane transporter activity"/>
    <property type="evidence" value="ECO:0007669"/>
    <property type="project" value="InterPro"/>
</dbReference>
<proteinExistence type="predicted"/>
<dbReference type="Pfam" id="PF01544">
    <property type="entry name" value="CorA"/>
    <property type="match status" value="1"/>
</dbReference>
<protein>
    <submittedName>
        <fullName evidence="3">Uncharacterized protein</fullName>
    </submittedName>
</protein>
<dbReference type="AlphaFoldDB" id="A0A0C2T4N2"/>
<keyword evidence="2" id="KW-0472">Membrane</keyword>
<evidence type="ECO:0000256" key="1">
    <source>
        <dbReference type="SAM" id="MobiDB-lite"/>
    </source>
</evidence>
<feature type="transmembrane region" description="Helical" evidence="2">
    <location>
        <begin position="567"/>
        <end position="586"/>
    </location>
</feature>
<dbReference type="Gene3D" id="1.20.58.340">
    <property type="entry name" value="Magnesium transport protein CorA, transmembrane region"/>
    <property type="match status" value="2"/>
</dbReference>
<dbReference type="GO" id="GO:0010961">
    <property type="term" value="P:intracellular magnesium ion homeostasis"/>
    <property type="evidence" value="ECO:0007669"/>
    <property type="project" value="TreeGrafter"/>
</dbReference>
<dbReference type="PANTHER" id="PTHR21535">
    <property type="entry name" value="MAGNESIUM AND COBALT TRANSPORT PROTEIN/MITOCHONDRIAL IMPORT INNER MEMBRANE TRANSLOCASE SUBUNIT TIM8"/>
    <property type="match status" value="1"/>
</dbReference>
<keyword evidence="2" id="KW-0812">Transmembrane</keyword>
<dbReference type="InterPro" id="IPR044089">
    <property type="entry name" value="Alr1-like"/>
</dbReference>
<evidence type="ECO:0000313" key="4">
    <source>
        <dbReference type="Proteomes" id="UP000054549"/>
    </source>
</evidence>
<sequence>MHSIYPPASPRRPPSNHSHPTNSSSRSLSSSVGPRAGLGALAAVVEHAITRWARRRDTSSTSSSTSSRSSKRSRRSRGRSFSQSEKDFAAHIALSKARKEAQQVSRQFTLYLPPLHDKHCSDGTRSLMITDSLPVILDRLGLALKKSFKAQHEQEIFRRTKKETTGTSSATSSVPAGQASLLASVLSYSKIKKGKGKARSVSFPPIRTVGTVVDSSPTAWYVDVASPSWEDLRALGKLLHLHPLTLEDILQNESREKVEIFPRLGYYFISFRAMEAKSSHDRTRQQDNREVQPVGGANVYLAVFKHGICTFHFTDTSAHTRRVLNRMNKLNEVFNLSSDWIAYEMLDSIVDSFFPYLEEIDKEVLAIEKLLFSRNSRSSREDIMPTPNLAIGARTDEEVAEKSTGIPSKEHDDDVGTPHEKFGFKFNALARLSSMKPPKFNLWSRLKLLASHLKITSEDSLIQNSKATLCHIGRTRRLVTSLSRLLATKYDLVTQIRKRLLINSQLEMGSKDSPDIAMYMDDMQDHIYTLQHSLAHYERMLRQLHPTYLSQLRTDGELTRGGKEKGLMYLSVITVATLCIQSYIGIFSMNVTLPHNTRDPTGTYHVFGFVLATSVMIPIACCSLVWYWWEQAKLRKTKL</sequence>
<reference evidence="3 4" key="1">
    <citation type="submission" date="2014-04" db="EMBL/GenBank/DDBJ databases">
        <title>Evolutionary Origins and Diversification of the Mycorrhizal Mutualists.</title>
        <authorList>
            <consortium name="DOE Joint Genome Institute"/>
            <consortium name="Mycorrhizal Genomics Consortium"/>
            <person name="Kohler A."/>
            <person name="Kuo A."/>
            <person name="Nagy L.G."/>
            <person name="Floudas D."/>
            <person name="Copeland A."/>
            <person name="Barry K.W."/>
            <person name="Cichocki N."/>
            <person name="Veneault-Fourrey C."/>
            <person name="LaButti K."/>
            <person name="Lindquist E.A."/>
            <person name="Lipzen A."/>
            <person name="Lundell T."/>
            <person name="Morin E."/>
            <person name="Murat C."/>
            <person name="Riley R."/>
            <person name="Ohm R."/>
            <person name="Sun H."/>
            <person name="Tunlid A."/>
            <person name="Henrissat B."/>
            <person name="Grigoriev I.V."/>
            <person name="Hibbett D.S."/>
            <person name="Martin F."/>
        </authorList>
    </citation>
    <scope>NUCLEOTIDE SEQUENCE [LARGE SCALE GENOMIC DNA]</scope>
    <source>
        <strain evidence="3 4">Koide BX008</strain>
    </source>
</reference>
<feature type="compositionally biased region" description="Low complexity" evidence="1">
    <location>
        <begin position="59"/>
        <end position="68"/>
    </location>
</feature>
<evidence type="ECO:0000313" key="3">
    <source>
        <dbReference type="EMBL" id="KIL70870.1"/>
    </source>
</evidence>
<evidence type="ECO:0000256" key="2">
    <source>
        <dbReference type="SAM" id="Phobius"/>
    </source>
</evidence>
<dbReference type="GO" id="GO:0016020">
    <property type="term" value="C:membrane"/>
    <property type="evidence" value="ECO:0007669"/>
    <property type="project" value="InterPro"/>
</dbReference>
<organism evidence="3 4">
    <name type="scientific">Amanita muscaria (strain Koide BX008)</name>
    <dbReference type="NCBI Taxonomy" id="946122"/>
    <lineage>
        <taxon>Eukaryota</taxon>
        <taxon>Fungi</taxon>
        <taxon>Dikarya</taxon>
        <taxon>Basidiomycota</taxon>
        <taxon>Agaricomycotina</taxon>
        <taxon>Agaricomycetes</taxon>
        <taxon>Agaricomycetidae</taxon>
        <taxon>Agaricales</taxon>
        <taxon>Pluteineae</taxon>
        <taxon>Amanitaceae</taxon>
        <taxon>Amanita</taxon>
    </lineage>
</organism>
<accession>A0A0C2T4N2</accession>
<feature type="region of interest" description="Disordered" evidence="1">
    <location>
        <begin position="395"/>
        <end position="416"/>
    </location>
</feature>
<dbReference type="Proteomes" id="UP000054549">
    <property type="component" value="Unassembled WGS sequence"/>
</dbReference>
<feature type="region of interest" description="Disordered" evidence="1">
    <location>
        <begin position="53"/>
        <end position="85"/>
    </location>
</feature>
<keyword evidence="2" id="KW-1133">Transmembrane helix</keyword>
<gene>
    <name evidence="3" type="ORF">M378DRAFT_6757</name>
</gene>
<feature type="region of interest" description="Disordered" evidence="1">
    <location>
        <begin position="1"/>
        <end position="34"/>
    </location>
</feature>
<name>A0A0C2T4N2_AMAMK</name>
<feature type="compositionally biased region" description="Low complexity" evidence="1">
    <location>
        <begin position="15"/>
        <end position="31"/>
    </location>
</feature>
<feature type="transmembrane region" description="Helical" evidence="2">
    <location>
        <begin position="606"/>
        <end position="629"/>
    </location>
</feature>
<dbReference type="OrthoDB" id="29879at2759"/>